<dbReference type="Pfam" id="PF00216">
    <property type="entry name" value="Bac_DNA_binding"/>
    <property type="match status" value="1"/>
</dbReference>
<dbReference type="CDD" id="cd13832">
    <property type="entry name" value="IHF"/>
    <property type="match status" value="1"/>
</dbReference>
<evidence type="ECO:0000256" key="3">
    <source>
        <dbReference type="RuleBase" id="RU003939"/>
    </source>
</evidence>
<dbReference type="RefSeq" id="WP_207896161.1">
    <property type="nucleotide sequence ID" value="NZ_SMAO01000004.1"/>
</dbReference>
<sequence>MSKPSTAYRLFYPDTNTVSAAVFHDPSGAVIAPASIADGADDPPGWKSKVIALTAAAELLFALPTFADPANPVPVYLTRDEGGAFYKALDELLFDPLNPGRPTVGVTAAQEYRLFETKSTHNGGAVYTVKAPAHAVALVNARGKDPITGDPIAGNDILFRWFGAVPTLIEVEADVEDIADPRGFVPVPVTNVTTYAESSVGLSLVSAEDQIVPRDGLGHAVNFRLRYNVNGDPSEWVTLDNQFITYDMDPPLPPRSLTATLLRDRNDVISDVVKLDWELDPENPGTGVQIFCTSYLGKKHTLYTSDSPATTVRLENISRFVVQDVGPAVARPYRFHIIATNVSGKSAETYAAPALDITSRVKAVAPPTPDQIAGTARDVVYAVFKAEVFADVLSALGALPAEGQAIVNAAIDHVVLKIKDVIAKGGSVELDDFGLFEAKWTKERLGRNPATGEPVITPAYRSQGFTPSIGFKAGTRAGTILTDAAAKP</sequence>
<dbReference type="InterPro" id="IPR010992">
    <property type="entry name" value="IHF-like_DNA-bd_dom_sf"/>
</dbReference>
<dbReference type="Gene3D" id="4.10.520.10">
    <property type="entry name" value="IHF-like DNA-binding proteins"/>
    <property type="match status" value="1"/>
</dbReference>
<evidence type="ECO:0000313" key="4">
    <source>
        <dbReference type="EMBL" id="TCT21198.1"/>
    </source>
</evidence>
<accession>A0A4R3MX81</accession>
<dbReference type="Proteomes" id="UP000295717">
    <property type="component" value="Unassembled WGS sequence"/>
</dbReference>
<dbReference type="GO" id="GO:0003677">
    <property type="term" value="F:DNA binding"/>
    <property type="evidence" value="ECO:0007669"/>
    <property type="project" value="UniProtKB-KW"/>
</dbReference>
<keyword evidence="5" id="KW-1185">Reference proteome</keyword>
<dbReference type="AlphaFoldDB" id="A0A4R3MX81"/>
<dbReference type="SMART" id="SM00411">
    <property type="entry name" value="BHL"/>
    <property type="match status" value="1"/>
</dbReference>
<comment type="caution">
    <text evidence="4">The sequence shown here is derived from an EMBL/GenBank/DDBJ whole genome shotgun (WGS) entry which is preliminary data.</text>
</comment>
<comment type="similarity">
    <text evidence="1 3">Belongs to the bacterial histone-like protein family.</text>
</comment>
<organism evidence="4 5">
    <name type="scientific">Thiobaca trueperi</name>
    <dbReference type="NCBI Taxonomy" id="127458"/>
    <lineage>
        <taxon>Bacteria</taxon>
        <taxon>Pseudomonadati</taxon>
        <taxon>Pseudomonadota</taxon>
        <taxon>Gammaproteobacteria</taxon>
        <taxon>Chromatiales</taxon>
        <taxon>Chromatiaceae</taxon>
        <taxon>Thiobaca</taxon>
    </lineage>
</organism>
<keyword evidence="2 4" id="KW-0238">DNA-binding</keyword>
<evidence type="ECO:0000256" key="2">
    <source>
        <dbReference type="ARBA" id="ARBA00023125"/>
    </source>
</evidence>
<dbReference type="SUPFAM" id="SSF47729">
    <property type="entry name" value="IHF-like DNA-binding proteins"/>
    <property type="match status" value="1"/>
</dbReference>
<evidence type="ECO:0000256" key="1">
    <source>
        <dbReference type="ARBA" id="ARBA00010529"/>
    </source>
</evidence>
<protein>
    <submittedName>
        <fullName evidence="4">Nucleoid DNA-binding protein</fullName>
    </submittedName>
</protein>
<dbReference type="InterPro" id="IPR000119">
    <property type="entry name" value="Hist_DNA-bd"/>
</dbReference>
<reference evidence="4 5" key="1">
    <citation type="submission" date="2019-03" db="EMBL/GenBank/DDBJ databases">
        <title>Genomic Encyclopedia of Type Strains, Phase IV (KMG-IV): sequencing the most valuable type-strain genomes for metagenomic binning, comparative biology and taxonomic classification.</title>
        <authorList>
            <person name="Goeker M."/>
        </authorList>
    </citation>
    <scope>NUCLEOTIDE SEQUENCE [LARGE SCALE GENOMIC DNA]</scope>
    <source>
        <strain evidence="4 5">DSM 13587</strain>
    </source>
</reference>
<name>A0A4R3MX81_9GAMM</name>
<evidence type="ECO:0000313" key="5">
    <source>
        <dbReference type="Proteomes" id="UP000295717"/>
    </source>
</evidence>
<dbReference type="GO" id="GO:0030527">
    <property type="term" value="F:structural constituent of chromatin"/>
    <property type="evidence" value="ECO:0007669"/>
    <property type="project" value="InterPro"/>
</dbReference>
<proteinExistence type="inferred from homology"/>
<dbReference type="EMBL" id="SMAO01000004">
    <property type="protein sequence ID" value="TCT21198.1"/>
    <property type="molecule type" value="Genomic_DNA"/>
</dbReference>
<gene>
    <name evidence="4" type="ORF">EDC35_10451</name>
</gene>